<dbReference type="InterPro" id="IPR044691">
    <property type="entry name" value="DCC1_Trx"/>
</dbReference>
<dbReference type="EMBL" id="PIQG01000001">
    <property type="protein sequence ID" value="RUO79128.1"/>
    <property type="molecule type" value="Genomic_DNA"/>
</dbReference>
<dbReference type="AlphaFoldDB" id="A0A432ZMM5"/>
<evidence type="ECO:0000313" key="2">
    <source>
        <dbReference type="Proteomes" id="UP000288279"/>
    </source>
</evidence>
<name>A0A432ZMM5_9GAMM</name>
<gene>
    <name evidence="1" type="ORF">CWI83_01040</name>
</gene>
<protein>
    <submittedName>
        <fullName evidence="1">DUF393 domain-containing protein</fullName>
    </submittedName>
</protein>
<dbReference type="OrthoDB" id="5294764at2"/>
<dbReference type="GO" id="GO:0015035">
    <property type="term" value="F:protein-disulfide reductase activity"/>
    <property type="evidence" value="ECO:0007669"/>
    <property type="project" value="InterPro"/>
</dbReference>
<keyword evidence="2" id="KW-1185">Reference proteome</keyword>
<comment type="caution">
    <text evidence="1">The sequence shown here is derived from an EMBL/GenBank/DDBJ whole genome shotgun (WGS) entry which is preliminary data.</text>
</comment>
<dbReference type="RefSeq" id="WP_126824502.1">
    <property type="nucleotide sequence ID" value="NZ_PIQG01000001.1"/>
</dbReference>
<sequence length="133" mass="15839">MAHQLTIFYDGGCPLCVREMRHLFKLQQQQHHQRIIFEDILAEDFEQRFPMIDPQRARAILHGMTANGELLLGLDVTHQAWKAVGRGWLTAPIRWPLIRWFADRVYLWFARHRYKISEVVTGQARCKQCRIDR</sequence>
<dbReference type="Proteomes" id="UP000288279">
    <property type="component" value="Unassembled WGS sequence"/>
</dbReference>
<dbReference type="Pfam" id="PF04134">
    <property type="entry name" value="DCC1-like"/>
    <property type="match status" value="1"/>
</dbReference>
<proteinExistence type="predicted"/>
<accession>A0A432ZMM5</accession>
<reference evidence="1 2" key="1">
    <citation type="journal article" date="2011" name="Front. Microbiol.">
        <title>Genomic signatures of strain selection and enhancement in Bacillus atrophaeus var. globigii, a historical biowarfare simulant.</title>
        <authorList>
            <person name="Gibbons H.S."/>
            <person name="Broomall S.M."/>
            <person name="McNew L.A."/>
            <person name="Daligault H."/>
            <person name="Chapman C."/>
            <person name="Bruce D."/>
            <person name="Karavis M."/>
            <person name="Krepps M."/>
            <person name="McGregor P.A."/>
            <person name="Hong C."/>
            <person name="Park K.H."/>
            <person name="Akmal A."/>
            <person name="Feldman A."/>
            <person name="Lin J.S."/>
            <person name="Chang W.E."/>
            <person name="Higgs B.W."/>
            <person name="Demirev P."/>
            <person name="Lindquist J."/>
            <person name="Liem A."/>
            <person name="Fochler E."/>
            <person name="Read T.D."/>
            <person name="Tapia R."/>
            <person name="Johnson S."/>
            <person name="Bishop-Lilly K.A."/>
            <person name="Detter C."/>
            <person name="Han C."/>
            <person name="Sozhamannan S."/>
            <person name="Rosenzweig C.N."/>
            <person name="Skowronski E.W."/>
        </authorList>
    </citation>
    <scope>NUCLEOTIDE SEQUENCE [LARGE SCALE GENOMIC DNA]</scope>
    <source>
        <strain evidence="1 2">PIT1</strain>
    </source>
</reference>
<dbReference type="InterPro" id="IPR007263">
    <property type="entry name" value="DCC1-like"/>
</dbReference>
<dbReference type="PANTHER" id="PTHR34290:SF2">
    <property type="entry name" value="OS04G0668800 PROTEIN"/>
    <property type="match status" value="1"/>
</dbReference>
<organism evidence="1 2">
    <name type="scientific">Pseudidiomarina taiwanensis</name>
    <dbReference type="NCBI Taxonomy" id="337250"/>
    <lineage>
        <taxon>Bacteria</taxon>
        <taxon>Pseudomonadati</taxon>
        <taxon>Pseudomonadota</taxon>
        <taxon>Gammaproteobacteria</taxon>
        <taxon>Alteromonadales</taxon>
        <taxon>Idiomarinaceae</taxon>
        <taxon>Pseudidiomarina</taxon>
    </lineage>
</organism>
<evidence type="ECO:0000313" key="1">
    <source>
        <dbReference type="EMBL" id="RUO79128.1"/>
    </source>
</evidence>
<dbReference type="PANTHER" id="PTHR34290">
    <property type="entry name" value="SI:CH73-390P7.2"/>
    <property type="match status" value="1"/>
</dbReference>